<dbReference type="InterPro" id="IPR007278">
    <property type="entry name" value="DUF397"/>
</dbReference>
<dbReference type="Pfam" id="PF04149">
    <property type="entry name" value="DUF397"/>
    <property type="match status" value="2"/>
</dbReference>
<keyword evidence="3" id="KW-1185">Reference proteome</keyword>
<evidence type="ECO:0000313" key="2">
    <source>
        <dbReference type="EMBL" id="SDW33520.1"/>
    </source>
</evidence>
<sequence>MLEAEMTWRKSSRSGPDTNCVEVGWRKSTHSQGQGTCVEVGLGVDAVGVRDTKDRDGGHLAVPVPSWHRFIGAVKGGTFDR</sequence>
<dbReference type="Proteomes" id="UP000199529">
    <property type="component" value="Unassembled WGS sequence"/>
</dbReference>
<gene>
    <name evidence="2" type="ORF">SAMN05216215_1002287</name>
</gene>
<organism evidence="2 3">
    <name type="scientific">Saccharopolyspora shandongensis</name>
    <dbReference type="NCBI Taxonomy" id="418495"/>
    <lineage>
        <taxon>Bacteria</taxon>
        <taxon>Bacillati</taxon>
        <taxon>Actinomycetota</taxon>
        <taxon>Actinomycetes</taxon>
        <taxon>Pseudonocardiales</taxon>
        <taxon>Pseudonocardiaceae</taxon>
        <taxon>Saccharopolyspora</taxon>
    </lineage>
</organism>
<proteinExistence type="predicted"/>
<evidence type="ECO:0000313" key="3">
    <source>
        <dbReference type="Proteomes" id="UP000199529"/>
    </source>
</evidence>
<dbReference type="EMBL" id="FNOK01000002">
    <property type="protein sequence ID" value="SDW33520.1"/>
    <property type="molecule type" value="Genomic_DNA"/>
</dbReference>
<protein>
    <recommendedName>
        <fullName evidence="1">DUF397 domain-containing protein</fullName>
    </recommendedName>
</protein>
<dbReference type="RefSeq" id="WP_342743088.1">
    <property type="nucleotide sequence ID" value="NZ_FNOK01000002.1"/>
</dbReference>
<dbReference type="STRING" id="418495.SAMN05216215_1002287"/>
<name>A0A1H2SPJ9_9PSEU</name>
<dbReference type="AlphaFoldDB" id="A0A1H2SPJ9"/>
<reference evidence="3" key="1">
    <citation type="submission" date="2016-10" db="EMBL/GenBank/DDBJ databases">
        <authorList>
            <person name="Varghese N."/>
            <person name="Submissions S."/>
        </authorList>
    </citation>
    <scope>NUCLEOTIDE SEQUENCE [LARGE SCALE GENOMIC DNA]</scope>
    <source>
        <strain evidence="3">CGMCC 4.3530</strain>
    </source>
</reference>
<evidence type="ECO:0000259" key="1">
    <source>
        <dbReference type="Pfam" id="PF04149"/>
    </source>
</evidence>
<feature type="domain" description="DUF397" evidence="1">
    <location>
        <begin position="24"/>
        <end position="75"/>
    </location>
</feature>
<accession>A0A1H2SPJ9</accession>
<feature type="domain" description="DUF397" evidence="1">
    <location>
        <begin position="7"/>
        <end position="23"/>
    </location>
</feature>